<dbReference type="AlphaFoldDB" id="A0A450SIN5"/>
<dbReference type="PANTHER" id="PTHR34611">
    <property type="match status" value="1"/>
</dbReference>
<sequence>MNPTLTTNIAHSHDLFLKEALSYSEQAGTLLRERLPFPIVKFLSTKPPELVPGSFVDEELRDHLSDRLFRVETINAQTAFLYVLIEHKSAPDEKVGWQLLKYMVEILKGWVKENPKWKRLPAIVPFVFYHGESEWKIPNEFLHLVDYEESWRPYLLNFQFPVLDLGVIPDHKLSEDRRLRARLLAMKYATRKRQQLAIRERLIEALRNAPEDLRPTIHYLISAYIYDEQTLREIIRAVKPEEESQMMSQFAQDIRQKALQEGVQQGWQEGRQEGRQEGLLEGEAKMLLRQLSRRFHPLPDEITERVYGADPNTIESWVDRVLDAKSLDDVFSENKTYFS</sequence>
<comment type="similarity">
    <text evidence="1">Belongs to the Rpn/YhgA-like nuclease family.</text>
</comment>
<dbReference type="NCBIfam" id="TIGR01784">
    <property type="entry name" value="T_den_put_tspse"/>
    <property type="match status" value="1"/>
</dbReference>
<feature type="domain" description="Transposase (putative) YhgA-like" evidence="2">
    <location>
        <begin position="12"/>
        <end position="209"/>
    </location>
</feature>
<evidence type="ECO:0000256" key="1">
    <source>
        <dbReference type="ARBA" id="ARBA00009787"/>
    </source>
</evidence>
<dbReference type="InterPro" id="IPR010106">
    <property type="entry name" value="RpnA"/>
</dbReference>
<dbReference type="GO" id="GO:1990238">
    <property type="term" value="F:double-stranded DNA endonuclease activity"/>
    <property type="evidence" value="ECO:0007669"/>
    <property type="project" value="TreeGrafter"/>
</dbReference>
<evidence type="ECO:0008006" key="5">
    <source>
        <dbReference type="Google" id="ProtNLM"/>
    </source>
</evidence>
<dbReference type="InterPro" id="IPR051699">
    <property type="entry name" value="Rpn/YhgA-like_nuclease"/>
</dbReference>
<dbReference type="Pfam" id="PF04754">
    <property type="entry name" value="Transposase_31"/>
    <property type="match status" value="1"/>
</dbReference>
<organism evidence="4">
    <name type="scientific">Candidatus Kentrum sp. FW</name>
    <dbReference type="NCBI Taxonomy" id="2126338"/>
    <lineage>
        <taxon>Bacteria</taxon>
        <taxon>Pseudomonadati</taxon>
        <taxon>Pseudomonadota</taxon>
        <taxon>Gammaproteobacteria</taxon>
        <taxon>Candidatus Kentrum</taxon>
    </lineage>
</organism>
<dbReference type="EMBL" id="CAADFD010000014">
    <property type="protein sequence ID" value="VFJ53247.1"/>
    <property type="molecule type" value="Genomic_DNA"/>
</dbReference>
<gene>
    <name evidence="4" type="ORF">BECKFW1821B_GA0114236_101427</name>
</gene>
<dbReference type="InterPro" id="IPR025587">
    <property type="entry name" value="DUF4351"/>
</dbReference>
<dbReference type="Pfam" id="PF14261">
    <property type="entry name" value="DUF4351"/>
    <property type="match status" value="1"/>
</dbReference>
<evidence type="ECO:0000259" key="2">
    <source>
        <dbReference type="Pfam" id="PF04754"/>
    </source>
</evidence>
<evidence type="ECO:0000259" key="3">
    <source>
        <dbReference type="Pfam" id="PF14261"/>
    </source>
</evidence>
<evidence type="ECO:0000313" key="4">
    <source>
        <dbReference type="EMBL" id="VFJ53247.1"/>
    </source>
</evidence>
<dbReference type="InterPro" id="IPR006842">
    <property type="entry name" value="Transposase_31"/>
</dbReference>
<proteinExistence type="inferred from homology"/>
<accession>A0A450SIN5</accession>
<feature type="domain" description="DUF4351" evidence="3">
    <location>
        <begin position="276"/>
        <end position="330"/>
    </location>
</feature>
<dbReference type="GO" id="GO:0006310">
    <property type="term" value="P:DNA recombination"/>
    <property type="evidence" value="ECO:0007669"/>
    <property type="project" value="TreeGrafter"/>
</dbReference>
<reference evidence="4" key="1">
    <citation type="submission" date="2019-02" db="EMBL/GenBank/DDBJ databases">
        <authorList>
            <person name="Gruber-Vodicka R. H."/>
            <person name="Seah K. B. B."/>
        </authorList>
    </citation>
    <scope>NUCLEOTIDE SEQUENCE</scope>
    <source>
        <strain evidence="4">BECK_BZ106</strain>
    </source>
</reference>
<protein>
    <recommendedName>
        <fullName evidence="5">Transposase (putative) YhgA-like domain-containing protein</fullName>
    </recommendedName>
</protein>
<dbReference type="PANTHER" id="PTHR34611:SF2">
    <property type="entry name" value="INACTIVE RECOMBINATION-PROMOTING NUCLEASE-LIKE PROTEIN RPNE-RELATED"/>
    <property type="match status" value="1"/>
</dbReference>
<name>A0A450SIN5_9GAMM</name>